<gene>
    <name evidence="1" type="ORF">PFCIRM138_08300</name>
</gene>
<evidence type="ECO:0000313" key="1">
    <source>
        <dbReference type="EMBL" id="CEP26578.1"/>
    </source>
</evidence>
<protein>
    <submittedName>
        <fullName evidence="1">Uncharacterized protein</fullName>
    </submittedName>
</protein>
<dbReference type="EMBL" id="LM676414">
    <property type="protein sequence ID" value="CEP26578.1"/>
    <property type="molecule type" value="Genomic_DNA"/>
</dbReference>
<reference evidence="1" key="1">
    <citation type="submission" date="2014-08" db="EMBL/GenBank/DDBJ databases">
        <authorList>
            <person name="Falentin Helene"/>
        </authorList>
    </citation>
    <scope>NUCLEOTIDE SEQUENCE</scope>
</reference>
<accession>A0A0B7P009</accession>
<dbReference type="AlphaFoldDB" id="A0A0B7P009"/>
<sequence length="481" mass="52524">MSKKRATWYFQLPWHVESPLLTDIGLALDRVVPRDPEHLPPATVTLMDTADERLQRAGVKVAQQSYGDHGEWFVWGPDWTPWLPAERDDPVGVEAELPDEVADLTRPFRGRNALRPVVVATRMRVRYAVIDDHGTVVATLTSDRIVVRRRGVAAGRFRQVAIDVAGLDPQRRAFIIERFEAIGAQRVDALPHLFEQAVAASRDDALPGERPAGGSLDAFVGWVLARRAREVITNDLALRSGEVGDATALVVALAGLRDELEALSGLLQPAWRDEQLRRLDALGPDPDGHVLAHDDYLDLLDALEAATRTPPLTVDGATAARAVLGERLGGDRLRLIGHVDALIRGDLVGGDLMGRDQARGGGSQSITRKEWMRALTVGEQALQLTEVAGVLFGRRKHMVRLLGKVVAALSAARPPEGPLSDDEIAELSPAQAYAAGRAVERGLQVTGAERRYLVDHWPTWRAKLLALTFSSNKPSASGDHR</sequence>
<name>A0A0B7P009_PROFF</name>
<organism evidence="1">
    <name type="scientific">Propionibacterium freudenreichii subsp. freudenreichii</name>
    <dbReference type="NCBI Taxonomy" id="66712"/>
    <lineage>
        <taxon>Bacteria</taxon>
        <taxon>Bacillati</taxon>
        <taxon>Actinomycetota</taxon>
        <taxon>Actinomycetes</taxon>
        <taxon>Propionibacteriales</taxon>
        <taxon>Propionibacteriaceae</taxon>
        <taxon>Propionibacterium</taxon>
    </lineage>
</organism>
<proteinExistence type="predicted"/>